<dbReference type="EMBL" id="LAZR01019265">
    <property type="protein sequence ID" value="KKL93165.1"/>
    <property type="molecule type" value="Genomic_DNA"/>
</dbReference>
<sequence>MKKLISLTILLMAVFGGIVFAEEPAKEQDVWN</sequence>
<proteinExistence type="predicted"/>
<gene>
    <name evidence="1" type="ORF">LCGC14_1877400</name>
</gene>
<name>A0A0F9IHA9_9ZZZZ</name>
<comment type="caution">
    <text evidence="1">The sequence shown here is derived from an EMBL/GenBank/DDBJ whole genome shotgun (WGS) entry which is preliminary data.</text>
</comment>
<protein>
    <submittedName>
        <fullName evidence="1">Uncharacterized protein</fullName>
    </submittedName>
</protein>
<evidence type="ECO:0000313" key="1">
    <source>
        <dbReference type="EMBL" id="KKL93165.1"/>
    </source>
</evidence>
<dbReference type="AlphaFoldDB" id="A0A0F9IHA9"/>
<accession>A0A0F9IHA9</accession>
<feature type="non-terminal residue" evidence="1">
    <location>
        <position position="32"/>
    </location>
</feature>
<reference evidence="1" key="1">
    <citation type="journal article" date="2015" name="Nature">
        <title>Complex archaea that bridge the gap between prokaryotes and eukaryotes.</title>
        <authorList>
            <person name="Spang A."/>
            <person name="Saw J.H."/>
            <person name="Jorgensen S.L."/>
            <person name="Zaremba-Niedzwiedzka K."/>
            <person name="Martijn J."/>
            <person name="Lind A.E."/>
            <person name="van Eijk R."/>
            <person name="Schleper C."/>
            <person name="Guy L."/>
            <person name="Ettema T.J."/>
        </authorList>
    </citation>
    <scope>NUCLEOTIDE SEQUENCE</scope>
</reference>
<organism evidence="1">
    <name type="scientific">marine sediment metagenome</name>
    <dbReference type="NCBI Taxonomy" id="412755"/>
    <lineage>
        <taxon>unclassified sequences</taxon>
        <taxon>metagenomes</taxon>
        <taxon>ecological metagenomes</taxon>
    </lineage>
</organism>